<evidence type="ECO:0000313" key="4">
    <source>
        <dbReference type="Proteomes" id="UP000006365"/>
    </source>
</evidence>
<feature type="region of interest" description="Disordered" evidence="1">
    <location>
        <begin position="1"/>
        <end position="21"/>
    </location>
</feature>
<evidence type="ECO:0000259" key="2">
    <source>
        <dbReference type="Pfam" id="PF10056"/>
    </source>
</evidence>
<name>A0A7U3YKZ0_DESPD</name>
<feature type="region of interest" description="Disordered" evidence="1">
    <location>
        <begin position="210"/>
        <end position="232"/>
    </location>
</feature>
<dbReference type="Pfam" id="PF10056">
    <property type="entry name" value="DUF2293"/>
    <property type="match status" value="1"/>
</dbReference>
<dbReference type="EMBL" id="CP002364">
    <property type="protein sequence ID" value="ADW17312.1"/>
    <property type="molecule type" value="Genomic_DNA"/>
</dbReference>
<dbReference type="Proteomes" id="UP000006365">
    <property type="component" value="Chromosome"/>
</dbReference>
<reference evidence="3 4" key="1">
    <citation type="journal article" date="2011" name="Stand. Genomic Sci.">
        <title>Complete genome sequence of Desulfobulbus propionicus type strain (1pr3).</title>
        <authorList>
            <person name="Pagani I."/>
            <person name="Lapidus A."/>
            <person name="Nolan M."/>
            <person name="Lucas S."/>
            <person name="Hammon N."/>
            <person name="Deshpande S."/>
            <person name="Cheng J.F."/>
            <person name="Chertkov O."/>
            <person name="Davenport K."/>
            <person name="Tapia R."/>
            <person name="Han C."/>
            <person name="Goodwin L."/>
            <person name="Pitluck S."/>
            <person name="Liolios K."/>
            <person name="Mavromatis K."/>
            <person name="Ivanova N."/>
            <person name="Mikhailova N."/>
            <person name="Pati A."/>
            <person name="Chen A."/>
            <person name="Palaniappan K."/>
            <person name="Land M."/>
            <person name="Hauser L."/>
            <person name="Chang Y.J."/>
            <person name="Jeffries C.D."/>
            <person name="Detter J.C."/>
            <person name="Brambilla E."/>
            <person name="Kannan K.P."/>
            <person name="Djao O.D."/>
            <person name="Rohde M."/>
            <person name="Pukall R."/>
            <person name="Spring S."/>
            <person name="Goker M."/>
            <person name="Sikorski J."/>
            <person name="Woyke T."/>
            <person name="Bristow J."/>
            <person name="Eisen J.A."/>
            <person name="Markowitz V."/>
            <person name="Hugenholtz P."/>
            <person name="Kyrpides N.C."/>
            <person name="Klenk H.P."/>
        </authorList>
    </citation>
    <scope>NUCLEOTIDE SEQUENCE [LARGE SCALE GENOMIC DNA]</scope>
    <source>
        <strain evidence="4">ATCC 33891 / DSM 2032 / 1pr3</strain>
    </source>
</reference>
<evidence type="ECO:0000313" key="3">
    <source>
        <dbReference type="EMBL" id="ADW17312.1"/>
    </source>
</evidence>
<dbReference type="PANTHER" id="PTHR38113">
    <property type="match status" value="1"/>
</dbReference>
<dbReference type="AlphaFoldDB" id="A0A7U3YKZ0"/>
<keyword evidence="4" id="KW-1185">Reference proteome</keyword>
<proteinExistence type="predicted"/>
<dbReference type="InterPro" id="IPR018744">
    <property type="entry name" value="DUF2293"/>
</dbReference>
<dbReference type="RefSeq" id="WP_015723855.1">
    <property type="nucleotide sequence ID" value="NC_014972.1"/>
</dbReference>
<organism evidence="3 4">
    <name type="scientific">Desulfobulbus propionicus (strain ATCC 33891 / DSM 2032 / VKM B-1956 / 1pr3)</name>
    <dbReference type="NCBI Taxonomy" id="577650"/>
    <lineage>
        <taxon>Bacteria</taxon>
        <taxon>Pseudomonadati</taxon>
        <taxon>Thermodesulfobacteriota</taxon>
        <taxon>Desulfobulbia</taxon>
        <taxon>Desulfobulbales</taxon>
        <taxon>Desulfobulbaceae</taxon>
        <taxon>Desulfobulbus</taxon>
    </lineage>
</organism>
<gene>
    <name evidence="3" type="ordered locus">Despr_1140</name>
</gene>
<protein>
    <recommendedName>
        <fullName evidence="2">DUF2293 domain-containing protein</fullName>
    </recommendedName>
</protein>
<dbReference type="KEGG" id="dpr:Despr_1140"/>
<accession>A0A7U3YKZ0</accession>
<feature type="domain" description="DUF2293" evidence="2">
    <location>
        <begin position="123"/>
        <end position="206"/>
    </location>
</feature>
<dbReference type="PANTHER" id="PTHR38113:SF2">
    <property type="entry name" value="DUF2293 DOMAIN-CONTAINING PROTEIN"/>
    <property type="match status" value="1"/>
</dbReference>
<evidence type="ECO:0000256" key="1">
    <source>
        <dbReference type="SAM" id="MobiDB-lite"/>
    </source>
</evidence>
<sequence length="232" mass="26107">MNNEQRVVHRGPGNGLIDQAGQPVTPPENWVFLPAGDAGLTRRVTARTGFWRVRAPMGRRMISLGIWAPAAIIAEARAELEAIRASEGYHKKLAGERRRRAERQSAYEEAFYQAVRAFLAFAPRYEPLERAMASAVSRHAVPVGSGTVARTTRIPLEERAARAVIAWMRHRTTAYETMDVARVKGERRQVRRMLARRSLELLRSYREGREIDPGCPLRQALKTEQAAEEPAA</sequence>